<dbReference type="SUPFAM" id="SSF53448">
    <property type="entry name" value="Nucleotide-diphospho-sugar transferases"/>
    <property type="match status" value="1"/>
</dbReference>
<organism evidence="2 3">
    <name type="scientific">Candidatus Polarisedimenticola svalbardensis</name>
    <dbReference type="NCBI Taxonomy" id="2886004"/>
    <lineage>
        <taxon>Bacteria</taxon>
        <taxon>Pseudomonadati</taxon>
        <taxon>Acidobacteriota</taxon>
        <taxon>Candidatus Polarisedimenticolia</taxon>
        <taxon>Candidatus Polarisedimenticolales</taxon>
        <taxon>Candidatus Polarisedimenticolaceae</taxon>
        <taxon>Candidatus Polarisedimenticola</taxon>
    </lineage>
</organism>
<gene>
    <name evidence="2" type="ORF">IFK94_07380</name>
</gene>
<dbReference type="Proteomes" id="UP000648239">
    <property type="component" value="Unassembled WGS sequence"/>
</dbReference>
<evidence type="ECO:0000313" key="3">
    <source>
        <dbReference type="Proteomes" id="UP000648239"/>
    </source>
</evidence>
<dbReference type="InterPro" id="IPR029044">
    <property type="entry name" value="Nucleotide-diphossugar_trans"/>
</dbReference>
<protein>
    <submittedName>
        <fullName evidence="2">Nucleotidyltransferase family protein</fullName>
    </submittedName>
</protein>
<evidence type="ECO:0000313" key="2">
    <source>
        <dbReference type="EMBL" id="MBD3867928.1"/>
    </source>
</evidence>
<dbReference type="EMBL" id="JACXWD010000018">
    <property type="protein sequence ID" value="MBD3867928.1"/>
    <property type="molecule type" value="Genomic_DNA"/>
</dbReference>
<accession>A0A8J6Y0F9</accession>
<proteinExistence type="predicted"/>
<feature type="region of interest" description="Disordered" evidence="1">
    <location>
        <begin position="299"/>
        <end position="325"/>
    </location>
</feature>
<sequence>MNNPIPILILGGSDPKPASLPDAGRDKHALRGYKGRDLLIGDRPMIQVVVERLKESGGFDPIYVAGPQEVYQGIPGLEIVDTAGSLGKNLRTGLERLRLLHPGSYLAITTCDILPEPECLQTFLQESRDHMPFDAWFPMIRIPDDREQLGASSWKPTYQVIPQEGREPVSTLPGHLMVINPEAFRLRFAYRLMQIAYRTRNRPIPVRRKEMVRDTLKDLLFEDVRHIFSMRVPRLTWTVISNGLKVAREMKSGTSTLVGLENSIRRIFIRYRHQREFPDRRVHLPIMDALSLAKDIDTEEEARELGGDLSHTPHPIPDGSNQPRG</sequence>
<reference evidence="2 3" key="1">
    <citation type="submission" date="2020-08" db="EMBL/GenBank/DDBJ databases">
        <title>Acidobacteriota in marine sediments use diverse sulfur dissimilation pathways.</title>
        <authorList>
            <person name="Wasmund K."/>
        </authorList>
    </citation>
    <scope>NUCLEOTIDE SEQUENCE [LARGE SCALE GENOMIC DNA]</scope>
    <source>
        <strain evidence="2">MAG AM4</strain>
    </source>
</reference>
<dbReference type="Gene3D" id="3.90.550.10">
    <property type="entry name" value="Spore Coat Polysaccharide Biosynthesis Protein SpsA, Chain A"/>
    <property type="match status" value="1"/>
</dbReference>
<name>A0A8J6Y0F9_9BACT</name>
<evidence type="ECO:0000256" key="1">
    <source>
        <dbReference type="SAM" id="MobiDB-lite"/>
    </source>
</evidence>
<comment type="caution">
    <text evidence="2">The sequence shown here is derived from an EMBL/GenBank/DDBJ whole genome shotgun (WGS) entry which is preliminary data.</text>
</comment>
<dbReference type="AlphaFoldDB" id="A0A8J6Y0F9"/>